<sequence length="249" mass="26979">MIDRRVVHTYLILLAITVVGLYVIQKFDIAYPITLRTSQVSSELSVVGEGKIDVTPDTATVDVGITITNAKTAPEAQKQIDDINNKIIEAMKNIGVKKEDIQTSNYSIYPNMVYSETTRRDSISGYNGSATVSVKTNSINLTSKIIDGATKTGANQIQGVRFSVENPEVYREKARDEAIANAKKQAEKLASNLGIKLGKITNIVESSGSQPPIIYAAEKTMMSGGEGGPQIEPGTQTISSVVTLYFEKK</sequence>
<organism evidence="2 3">
    <name type="scientific">Candidatus Roizmanbacteria bacterium RIFCSPHIGHO2_01_FULL_39_12b</name>
    <dbReference type="NCBI Taxonomy" id="1802030"/>
    <lineage>
        <taxon>Bacteria</taxon>
        <taxon>Candidatus Roizmaniibacteriota</taxon>
    </lineage>
</organism>
<dbReference type="PANTHER" id="PTHR34387">
    <property type="entry name" value="SLR1258 PROTEIN"/>
    <property type="match status" value="1"/>
</dbReference>
<accession>A0A1F7GA67</accession>
<evidence type="ECO:0000313" key="2">
    <source>
        <dbReference type="EMBL" id="OGK15777.1"/>
    </source>
</evidence>
<proteinExistence type="predicted"/>
<evidence type="ECO:0008006" key="4">
    <source>
        <dbReference type="Google" id="ProtNLM"/>
    </source>
</evidence>
<dbReference type="Proteomes" id="UP000178372">
    <property type="component" value="Unassembled WGS sequence"/>
</dbReference>
<dbReference type="Gene3D" id="3.30.110.170">
    <property type="entry name" value="Protein of unknown function (DUF541), domain 1"/>
    <property type="match status" value="1"/>
</dbReference>
<dbReference type="Pfam" id="PF04402">
    <property type="entry name" value="SIMPL"/>
    <property type="match status" value="1"/>
</dbReference>
<reference evidence="2 3" key="1">
    <citation type="journal article" date="2016" name="Nat. Commun.">
        <title>Thousands of microbial genomes shed light on interconnected biogeochemical processes in an aquifer system.</title>
        <authorList>
            <person name="Anantharaman K."/>
            <person name="Brown C.T."/>
            <person name="Hug L.A."/>
            <person name="Sharon I."/>
            <person name="Castelle C.J."/>
            <person name="Probst A.J."/>
            <person name="Thomas B.C."/>
            <person name="Singh A."/>
            <person name="Wilkins M.J."/>
            <person name="Karaoz U."/>
            <person name="Brodie E.L."/>
            <person name="Williams K.H."/>
            <person name="Hubbard S.S."/>
            <person name="Banfield J.F."/>
        </authorList>
    </citation>
    <scope>NUCLEOTIDE SEQUENCE [LARGE SCALE GENOMIC DNA]</scope>
</reference>
<keyword evidence="1" id="KW-0472">Membrane</keyword>
<protein>
    <recommendedName>
        <fullName evidence="4">SIMPL domain-containing protein</fullName>
    </recommendedName>
</protein>
<evidence type="ECO:0000256" key="1">
    <source>
        <dbReference type="SAM" id="Phobius"/>
    </source>
</evidence>
<dbReference type="PANTHER" id="PTHR34387:SF1">
    <property type="entry name" value="PERIPLASMIC IMMUNOGENIC PROTEIN"/>
    <property type="match status" value="1"/>
</dbReference>
<comment type="caution">
    <text evidence="2">The sequence shown here is derived from an EMBL/GenBank/DDBJ whole genome shotgun (WGS) entry which is preliminary data.</text>
</comment>
<keyword evidence="1" id="KW-0812">Transmembrane</keyword>
<dbReference type="AlphaFoldDB" id="A0A1F7GA67"/>
<evidence type="ECO:0000313" key="3">
    <source>
        <dbReference type="Proteomes" id="UP000178372"/>
    </source>
</evidence>
<dbReference type="EMBL" id="MFZF01000025">
    <property type="protein sequence ID" value="OGK15777.1"/>
    <property type="molecule type" value="Genomic_DNA"/>
</dbReference>
<gene>
    <name evidence="2" type="ORF">A2690_01020</name>
</gene>
<feature type="transmembrane region" description="Helical" evidence="1">
    <location>
        <begin position="7"/>
        <end position="24"/>
    </location>
</feature>
<dbReference type="Gene3D" id="3.30.70.2970">
    <property type="entry name" value="Protein of unknown function (DUF541), domain 2"/>
    <property type="match status" value="1"/>
</dbReference>
<dbReference type="InterPro" id="IPR007497">
    <property type="entry name" value="SIMPL/DUF541"/>
</dbReference>
<dbReference type="InterPro" id="IPR052022">
    <property type="entry name" value="26kDa_periplasmic_antigen"/>
</dbReference>
<name>A0A1F7GA67_9BACT</name>
<dbReference type="GO" id="GO:0006974">
    <property type="term" value="P:DNA damage response"/>
    <property type="evidence" value="ECO:0007669"/>
    <property type="project" value="TreeGrafter"/>
</dbReference>
<keyword evidence="1" id="KW-1133">Transmembrane helix</keyword>